<comment type="catalytic activity">
    <reaction evidence="1">
        <text>ATP + protein L-histidine = ADP + protein N-phospho-L-histidine.</text>
        <dbReference type="EC" id="2.7.13.3"/>
    </reaction>
</comment>
<reference evidence="12 13" key="1">
    <citation type="submission" date="2019-08" db="EMBL/GenBank/DDBJ databases">
        <title>Flavobacterium alkalisoli sp. nov., isolated from rhizosphere soil of Suaeda salsa.</title>
        <authorList>
            <person name="Sun J.-Q."/>
            <person name="Xu L."/>
        </authorList>
    </citation>
    <scope>NUCLEOTIDE SEQUENCE [LARGE SCALE GENOMIC DNA]</scope>
    <source>
        <strain evidence="12 13">XS-5</strain>
    </source>
</reference>
<dbReference type="AlphaFoldDB" id="A0A5B9FTD0"/>
<evidence type="ECO:0000256" key="1">
    <source>
        <dbReference type="ARBA" id="ARBA00000085"/>
    </source>
</evidence>
<evidence type="ECO:0000256" key="7">
    <source>
        <dbReference type="ARBA" id="ARBA00022840"/>
    </source>
</evidence>
<dbReference type="PANTHER" id="PTHR41523:SF8">
    <property type="entry name" value="ETHYLENE RESPONSE SENSOR PROTEIN"/>
    <property type="match status" value="1"/>
</dbReference>
<dbReference type="PROSITE" id="PS50109">
    <property type="entry name" value="HIS_KIN"/>
    <property type="match status" value="1"/>
</dbReference>
<evidence type="ECO:0000313" key="12">
    <source>
        <dbReference type="EMBL" id="QEE50245.1"/>
    </source>
</evidence>
<keyword evidence="7" id="KW-0067">ATP-binding</keyword>
<dbReference type="Proteomes" id="UP000321222">
    <property type="component" value="Chromosome"/>
</dbReference>
<dbReference type="Pfam" id="PF02518">
    <property type="entry name" value="HATPase_c"/>
    <property type="match status" value="1"/>
</dbReference>
<keyword evidence="13" id="KW-1185">Reference proteome</keyword>
<dbReference type="EMBL" id="CP042831">
    <property type="protein sequence ID" value="QEE50245.1"/>
    <property type="molecule type" value="Genomic_DNA"/>
</dbReference>
<keyword evidence="10" id="KW-0812">Transmembrane</keyword>
<dbReference type="PANTHER" id="PTHR41523">
    <property type="entry name" value="TWO-COMPONENT SYSTEM SENSOR PROTEIN"/>
    <property type="match status" value="1"/>
</dbReference>
<evidence type="ECO:0000256" key="3">
    <source>
        <dbReference type="ARBA" id="ARBA00022553"/>
    </source>
</evidence>
<dbReference type="Gene3D" id="3.30.565.10">
    <property type="entry name" value="Histidine kinase-like ATPase, C-terminal domain"/>
    <property type="match status" value="1"/>
</dbReference>
<dbReference type="EC" id="2.7.13.3" evidence="2"/>
<evidence type="ECO:0000256" key="6">
    <source>
        <dbReference type="ARBA" id="ARBA00022777"/>
    </source>
</evidence>
<protein>
    <recommendedName>
        <fullName evidence="2">histidine kinase</fullName>
        <ecNumber evidence="2">2.7.13.3</ecNumber>
    </recommendedName>
</protein>
<dbReference type="SUPFAM" id="SSF48452">
    <property type="entry name" value="TPR-like"/>
    <property type="match status" value="2"/>
</dbReference>
<gene>
    <name evidence="12" type="ORF">FUA48_11850</name>
</gene>
<dbReference type="InterPro" id="IPR011495">
    <property type="entry name" value="Sig_transdc_His_kin_sub2_dim/P"/>
</dbReference>
<dbReference type="Pfam" id="PF13181">
    <property type="entry name" value="TPR_8"/>
    <property type="match status" value="1"/>
</dbReference>
<keyword evidence="8" id="KW-0802">TPR repeat</keyword>
<keyword evidence="9" id="KW-0175">Coiled coil</keyword>
<dbReference type="InterPro" id="IPR005467">
    <property type="entry name" value="His_kinase_dom"/>
</dbReference>
<dbReference type="InterPro" id="IPR003594">
    <property type="entry name" value="HATPase_dom"/>
</dbReference>
<organism evidence="12 13">
    <name type="scientific">Flavobacterium alkalisoli</name>
    <dbReference type="NCBI Taxonomy" id="2602769"/>
    <lineage>
        <taxon>Bacteria</taxon>
        <taxon>Pseudomonadati</taxon>
        <taxon>Bacteroidota</taxon>
        <taxon>Flavobacteriia</taxon>
        <taxon>Flavobacteriales</taxon>
        <taxon>Flavobacteriaceae</taxon>
        <taxon>Flavobacterium</taxon>
    </lineage>
</organism>
<accession>A0A5B9FTD0</accession>
<dbReference type="PROSITE" id="PS50005">
    <property type="entry name" value="TPR"/>
    <property type="match status" value="1"/>
</dbReference>
<evidence type="ECO:0000256" key="2">
    <source>
        <dbReference type="ARBA" id="ARBA00012438"/>
    </source>
</evidence>
<evidence type="ECO:0000256" key="4">
    <source>
        <dbReference type="ARBA" id="ARBA00022679"/>
    </source>
</evidence>
<dbReference type="OrthoDB" id="9767435at2"/>
<evidence type="ECO:0000256" key="10">
    <source>
        <dbReference type="SAM" id="Phobius"/>
    </source>
</evidence>
<dbReference type="SUPFAM" id="SSF55874">
    <property type="entry name" value="ATPase domain of HSP90 chaperone/DNA topoisomerase II/histidine kinase"/>
    <property type="match status" value="1"/>
</dbReference>
<evidence type="ECO:0000256" key="9">
    <source>
        <dbReference type="SAM" id="Coils"/>
    </source>
</evidence>
<dbReference type="SMART" id="SM00387">
    <property type="entry name" value="HATPase_c"/>
    <property type="match status" value="1"/>
</dbReference>
<feature type="domain" description="Histidine kinase" evidence="11">
    <location>
        <begin position="544"/>
        <end position="736"/>
    </location>
</feature>
<dbReference type="Gene3D" id="3.30.450.20">
    <property type="entry name" value="PAS domain"/>
    <property type="match status" value="1"/>
</dbReference>
<dbReference type="GO" id="GO:0004673">
    <property type="term" value="F:protein histidine kinase activity"/>
    <property type="evidence" value="ECO:0007669"/>
    <property type="project" value="UniProtKB-EC"/>
</dbReference>
<feature type="coiled-coil region" evidence="9">
    <location>
        <begin position="510"/>
        <end position="544"/>
    </location>
</feature>
<keyword evidence="6" id="KW-0418">Kinase</keyword>
<evidence type="ECO:0000259" key="11">
    <source>
        <dbReference type="PROSITE" id="PS50109"/>
    </source>
</evidence>
<proteinExistence type="predicted"/>
<sequence>MVYRIVLILALLFPLKSIGQQTDDEKMHALVEKLQHGEDNQEKADKLLEAVHYYLEKDKHSKEDMDRVVLLNRKAMQISRKLDLKNTIAQSMLLDAEIAIKKGDTITGNKLKHKALNYAKKYNLNKEAANIYSSLGYFASNNGDPNSVNYFINAASLYKQAGKIDKEAEMYCKLSIIFNSMDKPATSIKYALQAVEIKKKLEDANLFQEYTVLAMDYRVQGNYEQALSFALKAEKTMDSVKVGGLWVSLLYDLLGTIYSELNFYDKSVEYYKKAIAVSKENNDTEGVTAITINTARSLYHRGKITEALEVLDNGFQFYHSSDCDVEYHSLYMLIYCKLKQYNKARHYYEQLLKCSNNLEGRPHIEQEKIYYAIISYLTQTGQADKTYSYIGKLKELAKVHNDLYNLSQLEHTQFQSDSATGNYLGAIQHLKNYKTFNDSLFNINSSKQFSDLQLQYETEKKDKNIKLLTQQSELQQTKLEKEMVIRYIFIGSLVISFIILALVYSGYCIKRKTNAVLEAKQEEINRQNKKLRNLVEEKEWLLKEIHHRVKNNLQIVISLLNTQSAYLDNEDALQAIQNSQHRMHAMSLIHQKLYQTDNLASINISWYIQELTNYLKDSFDNDNKIRFELNIQSAELDVAQAVPLGLILNEAISNAIKYAFPNQKGIITITFKETQENTFLLQITDNGVGLPEGFELTELDSLGMNLMRGLAEQLDGAFDITTGNGVTITIPFTKRGTDI</sequence>
<dbReference type="Pfam" id="PF07568">
    <property type="entry name" value="HisKA_2"/>
    <property type="match status" value="1"/>
</dbReference>
<name>A0A5B9FTD0_9FLAO</name>
<feature type="repeat" description="TPR" evidence="8">
    <location>
        <begin position="248"/>
        <end position="281"/>
    </location>
</feature>
<keyword evidence="4" id="KW-0808">Transferase</keyword>
<dbReference type="SMART" id="SM00028">
    <property type="entry name" value="TPR"/>
    <property type="match status" value="4"/>
</dbReference>
<dbReference type="RefSeq" id="WP_147583726.1">
    <property type="nucleotide sequence ID" value="NZ_CP042831.1"/>
</dbReference>
<evidence type="ECO:0000313" key="13">
    <source>
        <dbReference type="Proteomes" id="UP000321222"/>
    </source>
</evidence>
<dbReference type="KEGG" id="fak:FUA48_11850"/>
<dbReference type="InterPro" id="IPR019734">
    <property type="entry name" value="TPR_rpt"/>
</dbReference>
<evidence type="ECO:0000256" key="5">
    <source>
        <dbReference type="ARBA" id="ARBA00022741"/>
    </source>
</evidence>
<evidence type="ECO:0000256" key="8">
    <source>
        <dbReference type="PROSITE-ProRule" id="PRU00339"/>
    </source>
</evidence>
<feature type="transmembrane region" description="Helical" evidence="10">
    <location>
        <begin position="484"/>
        <end position="504"/>
    </location>
</feature>
<dbReference type="GO" id="GO:0005524">
    <property type="term" value="F:ATP binding"/>
    <property type="evidence" value="ECO:0007669"/>
    <property type="project" value="UniProtKB-KW"/>
</dbReference>
<keyword evidence="5" id="KW-0547">Nucleotide-binding</keyword>
<keyword evidence="10" id="KW-1133">Transmembrane helix</keyword>
<keyword evidence="3" id="KW-0597">Phosphoprotein</keyword>
<dbReference type="InterPro" id="IPR036890">
    <property type="entry name" value="HATPase_C_sf"/>
</dbReference>
<keyword evidence="10" id="KW-0472">Membrane</keyword>
<dbReference type="Gene3D" id="1.25.40.10">
    <property type="entry name" value="Tetratricopeptide repeat domain"/>
    <property type="match status" value="3"/>
</dbReference>
<dbReference type="InterPro" id="IPR011990">
    <property type="entry name" value="TPR-like_helical_dom_sf"/>
</dbReference>